<dbReference type="Proteomes" id="UP000272942">
    <property type="component" value="Unassembled WGS sequence"/>
</dbReference>
<protein>
    <submittedName>
        <fullName evidence="1 3">Uncharacterized protein</fullName>
    </submittedName>
</protein>
<proteinExistence type="predicted"/>
<dbReference type="EMBL" id="UZAN01000265">
    <property type="protein sequence ID" value="VDP18759.1"/>
    <property type="molecule type" value="Genomic_DNA"/>
</dbReference>
<evidence type="ECO:0000313" key="2">
    <source>
        <dbReference type="Proteomes" id="UP000272942"/>
    </source>
</evidence>
<dbReference type="OrthoDB" id="9992297at2759"/>
<gene>
    <name evidence="1" type="ORF">ECPE_LOCUS104</name>
</gene>
<reference evidence="3" key="1">
    <citation type="submission" date="2016-06" db="UniProtKB">
        <authorList>
            <consortium name="WormBaseParasite"/>
        </authorList>
    </citation>
    <scope>IDENTIFICATION</scope>
</reference>
<evidence type="ECO:0000313" key="1">
    <source>
        <dbReference type="EMBL" id="VDP18759.1"/>
    </source>
</evidence>
<sequence length="132" mass="15926">MGKKDSTTIGYPFLSQRHPTDPVYTDKSAIWHYVPHRSAFIEPIRRVPAPIKSRSVYDVYPAPIQYDPSPPARVNPYHFMYGQRKSCLQETDDVSHYMHKRSKWMLRKEYERYHETWKPYYYGSKSEQEEYK</sequence>
<reference evidence="1 2" key="2">
    <citation type="submission" date="2018-11" db="EMBL/GenBank/DDBJ databases">
        <authorList>
            <consortium name="Pathogen Informatics"/>
        </authorList>
    </citation>
    <scope>NUCLEOTIDE SEQUENCE [LARGE SCALE GENOMIC DNA]</scope>
    <source>
        <strain evidence="1 2">Egypt</strain>
    </source>
</reference>
<keyword evidence="2" id="KW-1185">Reference proteome</keyword>
<accession>A0A182ZZG9</accession>
<name>A0A182ZZG9_9TREM</name>
<dbReference type="AlphaFoldDB" id="A0A182ZZG9"/>
<evidence type="ECO:0000313" key="3">
    <source>
        <dbReference type="WBParaSite" id="ECPE_0000010301-mRNA-1"/>
    </source>
</evidence>
<organism evidence="3">
    <name type="scientific">Echinostoma caproni</name>
    <dbReference type="NCBI Taxonomy" id="27848"/>
    <lineage>
        <taxon>Eukaryota</taxon>
        <taxon>Metazoa</taxon>
        <taxon>Spiralia</taxon>
        <taxon>Lophotrochozoa</taxon>
        <taxon>Platyhelminthes</taxon>
        <taxon>Trematoda</taxon>
        <taxon>Digenea</taxon>
        <taxon>Plagiorchiida</taxon>
        <taxon>Echinostomata</taxon>
        <taxon>Echinostomatoidea</taxon>
        <taxon>Echinostomatidae</taxon>
        <taxon>Echinostoma</taxon>
    </lineage>
</organism>
<dbReference type="WBParaSite" id="ECPE_0000010301-mRNA-1">
    <property type="protein sequence ID" value="ECPE_0000010301-mRNA-1"/>
    <property type="gene ID" value="ECPE_0000010301"/>
</dbReference>